<keyword evidence="6" id="KW-1185">Reference proteome</keyword>
<dbReference type="AlphaFoldDB" id="A0A3B4ARY5"/>
<keyword evidence="2" id="KW-0964">Secreted</keyword>
<sequence>MICGLQASSDAGPIQQMHPLMCLSKYPVAFTAKLCTDHSRPKNPGPMKFSMVQLNEGSSFNGESGVFTCPRDGVYYFAVNASIYGRGHCAIYKNGEKVASLYHANSGDDRCTQVASMSSVLKLAKKDEVWIQVFGSRYDILATEDNDTVFTGFLLGFET</sequence>
<evidence type="ECO:0000313" key="5">
    <source>
        <dbReference type="Ensembl" id="ENSPMGP00000019937.1"/>
    </source>
</evidence>
<dbReference type="SMART" id="SM00110">
    <property type="entry name" value="C1Q"/>
    <property type="match status" value="1"/>
</dbReference>
<name>A0A3B4ARY5_9GOBI</name>
<dbReference type="SUPFAM" id="SSF49842">
    <property type="entry name" value="TNF-like"/>
    <property type="match status" value="1"/>
</dbReference>
<reference evidence="5" key="2">
    <citation type="submission" date="2025-09" db="UniProtKB">
        <authorList>
            <consortium name="Ensembl"/>
        </authorList>
    </citation>
    <scope>IDENTIFICATION</scope>
</reference>
<proteinExistence type="predicted"/>
<dbReference type="Pfam" id="PF00386">
    <property type="entry name" value="C1q"/>
    <property type="match status" value="1"/>
</dbReference>
<dbReference type="InterPro" id="IPR001073">
    <property type="entry name" value="C1q_dom"/>
</dbReference>
<dbReference type="PROSITE" id="PS50871">
    <property type="entry name" value="C1Q"/>
    <property type="match status" value="1"/>
</dbReference>
<evidence type="ECO:0000313" key="6">
    <source>
        <dbReference type="Proteomes" id="UP000261520"/>
    </source>
</evidence>
<keyword evidence="3" id="KW-0272">Extracellular matrix</keyword>
<evidence type="ECO:0000256" key="1">
    <source>
        <dbReference type="ARBA" id="ARBA00004498"/>
    </source>
</evidence>
<dbReference type="PANTHER" id="PTHR15427">
    <property type="entry name" value="EMILIN ELASTIN MICROFIBRIL INTERFACE-LOCATED PROTEIN ELASTIN MICROFIBRIL INTERFACER"/>
    <property type="match status" value="1"/>
</dbReference>
<feature type="domain" description="C1q" evidence="4">
    <location>
        <begin position="23"/>
        <end position="159"/>
    </location>
</feature>
<comment type="subcellular location">
    <subcellularLocation>
        <location evidence="1">Secreted</location>
        <location evidence="1">Extracellular space</location>
        <location evidence="1">Extracellular matrix</location>
    </subcellularLocation>
</comment>
<dbReference type="InterPro" id="IPR050392">
    <property type="entry name" value="Collagen/C1q_domain"/>
</dbReference>
<dbReference type="PRINTS" id="PR00007">
    <property type="entry name" value="COMPLEMNTC1Q"/>
</dbReference>
<evidence type="ECO:0000256" key="2">
    <source>
        <dbReference type="ARBA" id="ARBA00022525"/>
    </source>
</evidence>
<reference evidence="5" key="1">
    <citation type="submission" date="2025-08" db="UniProtKB">
        <authorList>
            <consortium name="Ensembl"/>
        </authorList>
    </citation>
    <scope>IDENTIFICATION</scope>
</reference>
<evidence type="ECO:0000256" key="3">
    <source>
        <dbReference type="ARBA" id="ARBA00022530"/>
    </source>
</evidence>
<dbReference type="Gene3D" id="2.60.120.40">
    <property type="match status" value="1"/>
</dbReference>
<evidence type="ECO:0000259" key="4">
    <source>
        <dbReference type="PROSITE" id="PS50871"/>
    </source>
</evidence>
<dbReference type="InterPro" id="IPR008983">
    <property type="entry name" value="Tumour_necrosis_fac-like_dom"/>
</dbReference>
<dbReference type="GO" id="GO:0005581">
    <property type="term" value="C:collagen trimer"/>
    <property type="evidence" value="ECO:0007669"/>
    <property type="project" value="UniProtKB-KW"/>
</dbReference>
<dbReference type="PANTHER" id="PTHR15427:SF33">
    <property type="entry name" value="COLLAGEN IV NC1 DOMAIN-CONTAINING PROTEIN"/>
    <property type="match status" value="1"/>
</dbReference>
<accession>A0A3B4ARY5</accession>
<dbReference type="Ensembl" id="ENSPMGT00000021248.1">
    <property type="protein sequence ID" value="ENSPMGP00000019937.1"/>
    <property type="gene ID" value="ENSPMGG00000016151.1"/>
</dbReference>
<protein>
    <recommendedName>
        <fullName evidence="4">C1q domain-containing protein</fullName>
    </recommendedName>
</protein>
<dbReference type="Proteomes" id="UP000261520">
    <property type="component" value="Unplaced"/>
</dbReference>
<organism evidence="5 6">
    <name type="scientific">Periophthalmus magnuspinnatus</name>
    <dbReference type="NCBI Taxonomy" id="409849"/>
    <lineage>
        <taxon>Eukaryota</taxon>
        <taxon>Metazoa</taxon>
        <taxon>Chordata</taxon>
        <taxon>Craniata</taxon>
        <taxon>Vertebrata</taxon>
        <taxon>Euteleostomi</taxon>
        <taxon>Actinopterygii</taxon>
        <taxon>Neopterygii</taxon>
        <taxon>Teleostei</taxon>
        <taxon>Neoteleostei</taxon>
        <taxon>Acanthomorphata</taxon>
        <taxon>Gobiaria</taxon>
        <taxon>Gobiiformes</taxon>
        <taxon>Gobioidei</taxon>
        <taxon>Gobiidae</taxon>
        <taxon>Oxudercinae</taxon>
        <taxon>Periophthalmus</taxon>
    </lineage>
</organism>